<dbReference type="Gene3D" id="3.30.2350.10">
    <property type="entry name" value="Pseudouridine synthase"/>
    <property type="match status" value="1"/>
</dbReference>
<dbReference type="PANTHER" id="PTHR13767">
    <property type="entry name" value="TRNA-PSEUDOURIDINE SYNTHASE"/>
    <property type="match status" value="1"/>
</dbReference>
<comment type="function">
    <text evidence="5">Responsible for synthesis of pseudouridine from uracil-55 in the psi GC loop of transfer RNAs.</text>
</comment>
<evidence type="ECO:0000313" key="8">
    <source>
        <dbReference type="EMBL" id="RJP58906.1"/>
    </source>
</evidence>
<evidence type="ECO:0000256" key="2">
    <source>
        <dbReference type="ARBA" id="ARBA00005642"/>
    </source>
</evidence>
<evidence type="ECO:0000256" key="5">
    <source>
        <dbReference type="HAMAP-Rule" id="MF_01080"/>
    </source>
</evidence>
<feature type="domain" description="tRNA pseudouridylate synthase B C-terminal" evidence="7">
    <location>
        <begin position="172"/>
        <end position="212"/>
    </location>
</feature>
<evidence type="ECO:0000256" key="3">
    <source>
        <dbReference type="ARBA" id="ARBA00022694"/>
    </source>
</evidence>
<feature type="active site" description="Nucleophile" evidence="5">
    <location>
        <position position="38"/>
    </location>
</feature>
<gene>
    <name evidence="5 8" type="primary">truB</name>
    <name evidence="8" type="ORF">C4541_07250</name>
</gene>
<name>A0A3A4R390_9BACT</name>
<evidence type="ECO:0000259" key="7">
    <source>
        <dbReference type="Pfam" id="PF16198"/>
    </source>
</evidence>
<organism evidence="8 9">
    <name type="scientific">Candidatus Auribacter fodinae</name>
    <dbReference type="NCBI Taxonomy" id="2093366"/>
    <lineage>
        <taxon>Bacteria</taxon>
        <taxon>Pseudomonadati</taxon>
        <taxon>Candidatus Auribacterota</taxon>
        <taxon>Candidatus Auribacteria</taxon>
        <taxon>Candidatus Auribacterales</taxon>
        <taxon>Candidatus Auribacteraceae</taxon>
        <taxon>Candidatus Auribacter</taxon>
    </lineage>
</organism>
<dbReference type="Proteomes" id="UP000266426">
    <property type="component" value="Unassembled WGS sequence"/>
</dbReference>
<keyword evidence="4 5" id="KW-0413">Isomerase</keyword>
<protein>
    <recommendedName>
        <fullName evidence="5">tRNA pseudouridine synthase B</fullName>
        <ecNumber evidence="5">5.4.99.25</ecNumber>
    </recommendedName>
    <alternativeName>
        <fullName evidence="5">tRNA pseudouridine(55) synthase</fullName>
        <shortName evidence="5">Psi55 synthase</shortName>
    </alternativeName>
    <alternativeName>
        <fullName evidence="5">tRNA pseudouridylate synthase</fullName>
    </alternativeName>
    <alternativeName>
        <fullName evidence="5">tRNA-uridine isomerase</fullName>
    </alternativeName>
</protein>
<dbReference type="Pfam" id="PF16198">
    <property type="entry name" value="TruB_C_2"/>
    <property type="match status" value="1"/>
</dbReference>
<dbReference type="GO" id="GO:0003723">
    <property type="term" value="F:RNA binding"/>
    <property type="evidence" value="ECO:0007669"/>
    <property type="project" value="InterPro"/>
</dbReference>
<comment type="caution">
    <text evidence="8">The sequence shown here is derived from an EMBL/GenBank/DDBJ whole genome shotgun (WGS) entry which is preliminary data.</text>
</comment>
<dbReference type="GO" id="GO:1990481">
    <property type="term" value="P:mRNA pseudouridine synthesis"/>
    <property type="evidence" value="ECO:0007669"/>
    <property type="project" value="TreeGrafter"/>
</dbReference>
<dbReference type="InterPro" id="IPR020103">
    <property type="entry name" value="PsdUridine_synth_cat_dom_sf"/>
</dbReference>
<accession>A0A3A4R390</accession>
<dbReference type="GO" id="GO:0031119">
    <property type="term" value="P:tRNA pseudouridine synthesis"/>
    <property type="evidence" value="ECO:0007669"/>
    <property type="project" value="UniProtKB-UniRule"/>
</dbReference>
<evidence type="ECO:0000259" key="6">
    <source>
        <dbReference type="Pfam" id="PF01509"/>
    </source>
</evidence>
<dbReference type="GO" id="GO:0160148">
    <property type="term" value="F:tRNA pseudouridine(55) synthase activity"/>
    <property type="evidence" value="ECO:0007669"/>
    <property type="project" value="UniProtKB-EC"/>
</dbReference>
<keyword evidence="3 5" id="KW-0819">tRNA processing</keyword>
<evidence type="ECO:0000256" key="1">
    <source>
        <dbReference type="ARBA" id="ARBA00000385"/>
    </source>
</evidence>
<comment type="catalytic activity">
    <reaction evidence="1 5">
        <text>uridine(55) in tRNA = pseudouridine(55) in tRNA</text>
        <dbReference type="Rhea" id="RHEA:42532"/>
        <dbReference type="Rhea" id="RHEA-COMP:10101"/>
        <dbReference type="Rhea" id="RHEA-COMP:10102"/>
        <dbReference type="ChEBI" id="CHEBI:65314"/>
        <dbReference type="ChEBI" id="CHEBI:65315"/>
        <dbReference type="EC" id="5.4.99.25"/>
    </reaction>
</comment>
<dbReference type="HAMAP" id="MF_01080">
    <property type="entry name" value="TruB_bact"/>
    <property type="match status" value="1"/>
</dbReference>
<dbReference type="CDD" id="cd02573">
    <property type="entry name" value="PseudoU_synth_EcTruB"/>
    <property type="match status" value="1"/>
</dbReference>
<evidence type="ECO:0000256" key="4">
    <source>
        <dbReference type="ARBA" id="ARBA00023235"/>
    </source>
</evidence>
<dbReference type="NCBIfam" id="TIGR00431">
    <property type="entry name" value="TruB"/>
    <property type="match status" value="1"/>
</dbReference>
<dbReference type="InterPro" id="IPR014780">
    <property type="entry name" value="tRNA_psdUridine_synth_TruB"/>
</dbReference>
<dbReference type="AlphaFoldDB" id="A0A3A4R390"/>
<dbReference type="SUPFAM" id="SSF55120">
    <property type="entry name" value="Pseudouridine synthase"/>
    <property type="match status" value="1"/>
</dbReference>
<dbReference type="InterPro" id="IPR002501">
    <property type="entry name" value="PsdUridine_synth_N"/>
</dbReference>
<evidence type="ECO:0000313" key="9">
    <source>
        <dbReference type="Proteomes" id="UP000266426"/>
    </source>
</evidence>
<feature type="domain" description="Pseudouridine synthase II N-terminal" evidence="6">
    <location>
        <begin position="23"/>
        <end position="171"/>
    </location>
</feature>
<dbReference type="Pfam" id="PF01509">
    <property type="entry name" value="TruB_N"/>
    <property type="match status" value="1"/>
</dbReference>
<reference evidence="8 9" key="1">
    <citation type="journal article" date="2017" name="ISME J.">
        <title>Energy and carbon metabolisms in a deep terrestrial subsurface fluid microbial community.</title>
        <authorList>
            <person name="Momper L."/>
            <person name="Jungbluth S.P."/>
            <person name="Lee M.D."/>
            <person name="Amend J.P."/>
        </authorList>
    </citation>
    <scope>NUCLEOTIDE SEQUENCE [LARGE SCALE GENOMIC DNA]</scope>
    <source>
        <strain evidence="8">SURF_26</strain>
    </source>
</reference>
<dbReference type="EC" id="5.4.99.25" evidence="5"/>
<comment type="similarity">
    <text evidence="2 5">Belongs to the pseudouridine synthase TruB family. Type 1 subfamily.</text>
</comment>
<dbReference type="PANTHER" id="PTHR13767:SF2">
    <property type="entry name" value="PSEUDOURIDYLATE SYNTHASE TRUB1"/>
    <property type="match status" value="1"/>
</dbReference>
<proteinExistence type="inferred from homology"/>
<sequence>MNGILLVDKPLEWTSHDVVNFIRRRFRIKKVGHAGTLDPIATGLLVLFLGQSTKSIKDYENDDKEYLAVMGLGCKTFSDDGTGEVITHSIPAYIPESRIRDVFSSFVGTIEQVPPHVSAIKVNGKRSYKMALAGEIAELQPRTRTIYSLEILHYNFPYIIFSMACSRGTYVRKLCSDIGVKLNCSGYMSNLIRVRSGKFTLSDAVSIASLKSINRDDFSNFVINQPDALALRCDKKTELRRYAR</sequence>
<dbReference type="EMBL" id="QZJZ01000059">
    <property type="protein sequence ID" value="RJP58906.1"/>
    <property type="molecule type" value="Genomic_DNA"/>
</dbReference>
<dbReference type="InterPro" id="IPR032819">
    <property type="entry name" value="TruB_C"/>
</dbReference>